<keyword evidence="3" id="KW-1185">Reference proteome</keyword>
<feature type="transmembrane region" description="Helical" evidence="1">
    <location>
        <begin position="21"/>
        <end position="46"/>
    </location>
</feature>
<dbReference type="PANTHER" id="PTHR43243">
    <property type="entry name" value="INNER MEMBRANE TRANSPORTER YGJI-RELATED"/>
    <property type="match status" value="1"/>
</dbReference>
<evidence type="ECO:0000256" key="1">
    <source>
        <dbReference type="SAM" id="Phobius"/>
    </source>
</evidence>
<dbReference type="Gene3D" id="1.20.1740.10">
    <property type="entry name" value="Amino acid/polyamine transporter I"/>
    <property type="match status" value="1"/>
</dbReference>
<sequence>MLTLFEKLGRKKFISFSSSPLNRTLGLIDLTALGIGSTIGVGFYILAGQVARDTAGPAVTISFLIAGIASVFSGLCYAEFGARVPKSWVGLRLQLCLRRRVYRICNWMEFNP</sequence>
<evidence type="ECO:0008006" key="4">
    <source>
        <dbReference type="Google" id="ProtNLM"/>
    </source>
</evidence>
<evidence type="ECO:0000313" key="2">
    <source>
        <dbReference type="EMBL" id="KAB7508092.1"/>
    </source>
</evidence>
<dbReference type="OrthoDB" id="3900342at2759"/>
<dbReference type="EMBL" id="SEYY01000068">
    <property type="protein sequence ID" value="KAB7508092.1"/>
    <property type="molecule type" value="Genomic_DNA"/>
</dbReference>
<name>A0A5N5TPP3_9CRUS</name>
<keyword evidence="1" id="KW-0472">Membrane</keyword>
<accession>A0A5N5TPP3</accession>
<evidence type="ECO:0000313" key="3">
    <source>
        <dbReference type="Proteomes" id="UP000326759"/>
    </source>
</evidence>
<keyword evidence="1" id="KW-0812">Transmembrane</keyword>
<comment type="caution">
    <text evidence="2">The sequence shown here is derived from an EMBL/GenBank/DDBJ whole genome shotgun (WGS) entry which is preliminary data.</text>
</comment>
<proteinExistence type="predicted"/>
<dbReference type="GO" id="GO:0061459">
    <property type="term" value="F:L-arginine transmembrane transporter activity"/>
    <property type="evidence" value="ECO:0007669"/>
    <property type="project" value="TreeGrafter"/>
</dbReference>
<feature type="transmembrane region" description="Helical" evidence="1">
    <location>
        <begin position="58"/>
        <end position="78"/>
    </location>
</feature>
<keyword evidence="1" id="KW-1133">Transmembrane helix</keyword>
<dbReference type="PANTHER" id="PTHR43243:SF105">
    <property type="entry name" value="CATIONIC AMINO ACID TRANSPORTER C-TERMINAL DOMAIN-CONTAINING PROTEIN"/>
    <property type="match status" value="1"/>
</dbReference>
<organism evidence="2 3">
    <name type="scientific">Armadillidium nasatum</name>
    <dbReference type="NCBI Taxonomy" id="96803"/>
    <lineage>
        <taxon>Eukaryota</taxon>
        <taxon>Metazoa</taxon>
        <taxon>Ecdysozoa</taxon>
        <taxon>Arthropoda</taxon>
        <taxon>Crustacea</taxon>
        <taxon>Multicrustacea</taxon>
        <taxon>Malacostraca</taxon>
        <taxon>Eumalacostraca</taxon>
        <taxon>Peracarida</taxon>
        <taxon>Isopoda</taxon>
        <taxon>Oniscidea</taxon>
        <taxon>Crinocheta</taxon>
        <taxon>Armadillidiidae</taxon>
        <taxon>Armadillidium</taxon>
    </lineage>
</organism>
<reference evidence="2 3" key="1">
    <citation type="journal article" date="2019" name="PLoS Biol.">
        <title>Sex chromosomes control vertical transmission of feminizing Wolbachia symbionts in an isopod.</title>
        <authorList>
            <person name="Becking T."/>
            <person name="Chebbi M.A."/>
            <person name="Giraud I."/>
            <person name="Moumen B."/>
            <person name="Laverre T."/>
            <person name="Caubet Y."/>
            <person name="Peccoud J."/>
            <person name="Gilbert C."/>
            <person name="Cordaux R."/>
        </authorList>
    </citation>
    <scope>NUCLEOTIDE SEQUENCE [LARGE SCALE GENOMIC DNA]</scope>
    <source>
        <strain evidence="2">ANa2</strain>
        <tissue evidence="2">Whole body excluding digestive tract and cuticle</tissue>
    </source>
</reference>
<gene>
    <name evidence="2" type="ORF">Anas_04059</name>
</gene>
<dbReference type="GO" id="GO:0000064">
    <property type="term" value="F:L-ornithine transmembrane transporter activity"/>
    <property type="evidence" value="ECO:0007669"/>
    <property type="project" value="TreeGrafter"/>
</dbReference>
<dbReference type="GO" id="GO:0005886">
    <property type="term" value="C:plasma membrane"/>
    <property type="evidence" value="ECO:0007669"/>
    <property type="project" value="TreeGrafter"/>
</dbReference>
<dbReference type="Proteomes" id="UP000326759">
    <property type="component" value="Unassembled WGS sequence"/>
</dbReference>
<protein>
    <recommendedName>
        <fullName evidence="4">Cationic amino acid transporter 4</fullName>
    </recommendedName>
</protein>
<dbReference type="GO" id="GO:0015189">
    <property type="term" value="F:L-lysine transmembrane transporter activity"/>
    <property type="evidence" value="ECO:0007669"/>
    <property type="project" value="TreeGrafter"/>
</dbReference>
<dbReference type="AlphaFoldDB" id="A0A5N5TPP3"/>
<dbReference type="GO" id="GO:0097638">
    <property type="term" value="P:L-arginine import across plasma membrane"/>
    <property type="evidence" value="ECO:0007669"/>
    <property type="project" value="TreeGrafter"/>
</dbReference>